<feature type="transmembrane region" description="Helical" evidence="4">
    <location>
        <begin position="260"/>
        <end position="278"/>
    </location>
</feature>
<dbReference type="AlphaFoldDB" id="A0A517W0K9"/>
<dbReference type="EMBL" id="CP037920">
    <property type="protein sequence ID" value="QDT98787.1"/>
    <property type="molecule type" value="Genomic_DNA"/>
</dbReference>
<name>A0A517W0K9_9PLAN</name>
<reference evidence="6 7" key="1">
    <citation type="submission" date="2019-03" db="EMBL/GenBank/DDBJ databases">
        <title>Deep-cultivation of Planctomycetes and their phenomic and genomic characterization uncovers novel biology.</title>
        <authorList>
            <person name="Wiegand S."/>
            <person name="Jogler M."/>
            <person name="Boedeker C."/>
            <person name="Pinto D."/>
            <person name="Vollmers J."/>
            <person name="Rivas-Marin E."/>
            <person name="Kohn T."/>
            <person name="Peeters S.H."/>
            <person name="Heuer A."/>
            <person name="Rast P."/>
            <person name="Oberbeckmann S."/>
            <person name="Bunk B."/>
            <person name="Jeske O."/>
            <person name="Meyerdierks A."/>
            <person name="Storesund J.E."/>
            <person name="Kallscheuer N."/>
            <person name="Luecker S."/>
            <person name="Lage O.M."/>
            <person name="Pohl T."/>
            <person name="Merkel B.J."/>
            <person name="Hornburger P."/>
            <person name="Mueller R.-W."/>
            <person name="Bruemmer F."/>
            <person name="Labrenz M."/>
            <person name="Spormann A.M."/>
            <person name="Op den Camp H."/>
            <person name="Overmann J."/>
            <person name="Amann R."/>
            <person name="Jetten M.S.M."/>
            <person name="Mascher T."/>
            <person name="Medema M.H."/>
            <person name="Devos D.P."/>
            <person name="Kaster A.-K."/>
            <person name="Ovreas L."/>
            <person name="Rohde M."/>
            <person name="Galperin M.Y."/>
            <person name="Jogler C."/>
        </authorList>
    </citation>
    <scope>NUCLEOTIDE SEQUENCE [LARGE SCALE GENOMIC DNA]</scope>
    <source>
        <strain evidence="6 7">V144</strain>
    </source>
</reference>
<evidence type="ECO:0000259" key="5">
    <source>
        <dbReference type="PROSITE" id="PS50850"/>
    </source>
</evidence>
<dbReference type="InterPro" id="IPR020846">
    <property type="entry name" value="MFS_dom"/>
</dbReference>
<keyword evidence="2 4" id="KW-1133">Transmembrane helix</keyword>
<feature type="transmembrane region" description="Helical" evidence="4">
    <location>
        <begin position="284"/>
        <end position="307"/>
    </location>
</feature>
<proteinExistence type="predicted"/>
<feature type="transmembrane region" description="Helical" evidence="4">
    <location>
        <begin position="226"/>
        <end position="248"/>
    </location>
</feature>
<feature type="transmembrane region" description="Helical" evidence="4">
    <location>
        <begin position="71"/>
        <end position="99"/>
    </location>
</feature>
<keyword evidence="3 4" id="KW-0472">Membrane</keyword>
<feature type="transmembrane region" description="Helical" evidence="4">
    <location>
        <begin position="349"/>
        <end position="368"/>
    </location>
</feature>
<dbReference type="PANTHER" id="PTHR23539">
    <property type="entry name" value="MFS TRANSPORTER"/>
    <property type="match status" value="1"/>
</dbReference>
<dbReference type="Gene3D" id="1.20.1250.20">
    <property type="entry name" value="MFS general substrate transporter like domains"/>
    <property type="match status" value="2"/>
</dbReference>
<dbReference type="InterPro" id="IPR011701">
    <property type="entry name" value="MFS"/>
</dbReference>
<dbReference type="PANTHER" id="PTHR23539:SF1">
    <property type="entry name" value="MAJOR FACILITATOR SUPERFAMILY (MFS) PROFILE DOMAIN-CONTAINING PROTEIN"/>
    <property type="match status" value="1"/>
</dbReference>
<feature type="transmembrane region" description="Helical" evidence="4">
    <location>
        <begin position="138"/>
        <end position="155"/>
    </location>
</feature>
<gene>
    <name evidence="6" type="ORF">V144x_42950</name>
</gene>
<dbReference type="Proteomes" id="UP000318704">
    <property type="component" value="Chromosome"/>
</dbReference>
<evidence type="ECO:0000313" key="7">
    <source>
        <dbReference type="Proteomes" id="UP000318704"/>
    </source>
</evidence>
<dbReference type="PROSITE" id="PS50850">
    <property type="entry name" value="MFS"/>
    <property type="match status" value="1"/>
</dbReference>
<feature type="domain" description="Major facilitator superfamily (MFS) profile" evidence="5">
    <location>
        <begin position="1"/>
        <end position="373"/>
    </location>
</feature>
<dbReference type="SUPFAM" id="SSF103473">
    <property type="entry name" value="MFS general substrate transporter"/>
    <property type="match status" value="1"/>
</dbReference>
<feature type="transmembrane region" description="Helical" evidence="4">
    <location>
        <begin position="14"/>
        <end position="34"/>
    </location>
</feature>
<feature type="transmembrane region" description="Helical" evidence="4">
    <location>
        <begin position="314"/>
        <end position="337"/>
    </location>
</feature>
<evidence type="ECO:0000313" key="6">
    <source>
        <dbReference type="EMBL" id="QDT98787.1"/>
    </source>
</evidence>
<evidence type="ECO:0000256" key="2">
    <source>
        <dbReference type="ARBA" id="ARBA00022989"/>
    </source>
</evidence>
<feature type="transmembrane region" description="Helical" evidence="4">
    <location>
        <begin position="46"/>
        <end position="65"/>
    </location>
</feature>
<evidence type="ECO:0000256" key="1">
    <source>
        <dbReference type="ARBA" id="ARBA00022692"/>
    </source>
</evidence>
<feature type="transmembrane region" description="Helical" evidence="4">
    <location>
        <begin position="183"/>
        <end position="206"/>
    </location>
</feature>
<organism evidence="6 7">
    <name type="scientific">Gimesia aquarii</name>
    <dbReference type="NCBI Taxonomy" id="2527964"/>
    <lineage>
        <taxon>Bacteria</taxon>
        <taxon>Pseudomonadati</taxon>
        <taxon>Planctomycetota</taxon>
        <taxon>Planctomycetia</taxon>
        <taxon>Planctomycetales</taxon>
        <taxon>Planctomycetaceae</taxon>
        <taxon>Gimesia</taxon>
    </lineage>
</organism>
<dbReference type="InterPro" id="IPR036259">
    <property type="entry name" value="MFS_trans_sf"/>
</dbReference>
<dbReference type="KEGG" id="gaw:V144x_42950"/>
<feature type="transmembrane region" description="Helical" evidence="4">
    <location>
        <begin position="111"/>
        <end position="132"/>
    </location>
</feature>
<dbReference type="Pfam" id="PF07690">
    <property type="entry name" value="MFS_1"/>
    <property type="match status" value="1"/>
</dbReference>
<evidence type="ECO:0000256" key="4">
    <source>
        <dbReference type="SAM" id="Phobius"/>
    </source>
</evidence>
<accession>A0A517W0K9</accession>
<keyword evidence="1 4" id="KW-0812">Transmembrane</keyword>
<protein>
    <submittedName>
        <fullName evidence="6">Multidrug resistance protein D</fullName>
    </submittedName>
</protein>
<evidence type="ECO:0000256" key="3">
    <source>
        <dbReference type="ARBA" id="ARBA00023136"/>
    </source>
</evidence>
<dbReference type="GO" id="GO:0022857">
    <property type="term" value="F:transmembrane transporter activity"/>
    <property type="evidence" value="ECO:0007669"/>
    <property type="project" value="InterPro"/>
</dbReference>
<sequence>MATYLITTSHWSEASIGIFLLTLNLATVIAQTPSGWLIDNTRYKRYLTAGAALTIAICVLVPAFASEMAPVLISAAILGLAAAVIPPAIAAITLGIVGPSGLTKQTGSNQAFNHAGNLVSAVAIGLVGTYVVSWGVSPIVAFLACSAAIIALMIPEKSINHTVARGGVSKIEKESQSESGRSALALVFTNRSLLIFMVCVGMFHLSNAAMLPLAGQKLALEHKELSTLYISICVVIAQVVMIGIAVLVGLRCDQWGRKRFLLVGFAVLPLRGLLFSQAENPYLIMSGQILDGIGAGIYGVIVILVVADLTRGTGVFNFATGVVITIQGLGASFGSFLGEWWAGEYGYSSSYALLTALGVIALLILAVLMPETHPDKVKPSRFNSGRSRSTT</sequence>